<evidence type="ECO:0000313" key="6">
    <source>
        <dbReference type="EMBL" id="SEE74819.1"/>
    </source>
</evidence>
<dbReference type="Gene3D" id="3.30.420.40">
    <property type="match status" value="2"/>
</dbReference>
<gene>
    <name evidence="6" type="ORF">SAMN04488561_2532</name>
</gene>
<organism evidence="6 7">
    <name type="scientific">Jiangella alba</name>
    <dbReference type="NCBI Taxonomy" id="561176"/>
    <lineage>
        <taxon>Bacteria</taxon>
        <taxon>Bacillati</taxon>
        <taxon>Actinomycetota</taxon>
        <taxon>Actinomycetes</taxon>
        <taxon>Jiangellales</taxon>
        <taxon>Jiangellaceae</taxon>
        <taxon>Jiangella</taxon>
    </lineage>
</organism>
<proteinExistence type="inferred from homology"/>
<evidence type="ECO:0000313" key="7">
    <source>
        <dbReference type="Proteomes" id="UP000181980"/>
    </source>
</evidence>
<dbReference type="Proteomes" id="UP000181980">
    <property type="component" value="Unassembled WGS sequence"/>
</dbReference>
<evidence type="ECO:0000256" key="3">
    <source>
        <dbReference type="ARBA" id="ARBA00022777"/>
    </source>
</evidence>
<evidence type="ECO:0000256" key="1">
    <source>
        <dbReference type="ARBA" id="ARBA00009156"/>
    </source>
</evidence>
<dbReference type="STRING" id="561176.SAMN04488561_2532"/>
<dbReference type="SUPFAM" id="SSF53067">
    <property type="entry name" value="Actin-like ATPase domain"/>
    <property type="match status" value="1"/>
</dbReference>
<accession>A0A1H5LCP9</accession>
<reference evidence="7" key="1">
    <citation type="submission" date="2016-10" db="EMBL/GenBank/DDBJ databases">
        <authorList>
            <person name="Varghese N."/>
            <person name="Submissions S."/>
        </authorList>
    </citation>
    <scope>NUCLEOTIDE SEQUENCE [LARGE SCALE GENOMIC DNA]</scope>
    <source>
        <strain evidence="7">DSM 45237</strain>
    </source>
</reference>
<protein>
    <submittedName>
        <fullName evidence="6">Xylulokinase</fullName>
    </submittedName>
</protein>
<evidence type="ECO:0000256" key="2">
    <source>
        <dbReference type="ARBA" id="ARBA00022679"/>
    </source>
</evidence>
<name>A0A1H5LCP9_9ACTN</name>
<evidence type="ECO:0000259" key="5">
    <source>
        <dbReference type="Pfam" id="PF00370"/>
    </source>
</evidence>
<dbReference type="InterPro" id="IPR018484">
    <property type="entry name" value="FGGY_N"/>
</dbReference>
<dbReference type="InterPro" id="IPR043129">
    <property type="entry name" value="ATPase_NBD"/>
</dbReference>
<dbReference type="Pfam" id="PF00370">
    <property type="entry name" value="FGGY_N"/>
    <property type="match status" value="1"/>
</dbReference>
<evidence type="ECO:0000256" key="4">
    <source>
        <dbReference type="SAM" id="MobiDB-lite"/>
    </source>
</evidence>
<keyword evidence="2" id="KW-0808">Transferase</keyword>
<dbReference type="InterPro" id="IPR050406">
    <property type="entry name" value="FGGY_Carb_Kinase"/>
</dbReference>
<dbReference type="RefSeq" id="WP_069115058.1">
    <property type="nucleotide sequence ID" value="NZ_FNUC01000003.1"/>
</dbReference>
<dbReference type="AlphaFoldDB" id="A0A1H5LCP9"/>
<dbReference type="GO" id="GO:0016301">
    <property type="term" value="F:kinase activity"/>
    <property type="evidence" value="ECO:0007669"/>
    <property type="project" value="UniProtKB-KW"/>
</dbReference>
<dbReference type="GO" id="GO:0005975">
    <property type="term" value="P:carbohydrate metabolic process"/>
    <property type="evidence" value="ECO:0007669"/>
    <property type="project" value="InterPro"/>
</dbReference>
<keyword evidence="7" id="KW-1185">Reference proteome</keyword>
<sequence length="379" mass="40207">MTGRHRTGTPRTLLLDLGTTWVKSAVTSGRGIEPRPPRPTSELADATADDDATWSAAAVRGTVATLLDRESRGPEPIRALRLSTHMRGFAIEDGDRPTRYLTWQAGHASRPVRGRTPFARLAARIPPAAMARTGTWLRPDSPLANAHALAHAAGRAPRGRFHTLGSLVLDQLSGEHVTHVTCAAATGLYDLVEARWSDDLIGWAGLSELVFPRVVHDLTPVGTCRRTGVVLHPDLGDNQAAVLGAGVTDRTGIVVAAGTAGLVSRPADDRDQIAGTELRPHLNGGYLRVVSGLPTGQTVVDDPGERTARRFAAAVELLNPARDATRLVVTGGAARRRPAFGQTLYRLTGLPVRHNQAHDHALLGLARLAEPAALGAGRA</sequence>
<feature type="region of interest" description="Disordered" evidence="4">
    <location>
        <begin position="26"/>
        <end position="49"/>
    </location>
</feature>
<dbReference type="PANTHER" id="PTHR43095">
    <property type="entry name" value="SUGAR KINASE"/>
    <property type="match status" value="1"/>
</dbReference>
<dbReference type="EMBL" id="FNUC01000003">
    <property type="protein sequence ID" value="SEE74819.1"/>
    <property type="molecule type" value="Genomic_DNA"/>
</dbReference>
<comment type="similarity">
    <text evidence="1">Belongs to the FGGY kinase family.</text>
</comment>
<keyword evidence="3 6" id="KW-0418">Kinase</keyword>
<feature type="domain" description="Carbohydrate kinase FGGY N-terminal" evidence="5">
    <location>
        <begin position="13"/>
        <end position="226"/>
    </location>
</feature>
<dbReference type="OrthoDB" id="9782710at2"/>